<evidence type="ECO:0000256" key="1">
    <source>
        <dbReference type="ARBA" id="ARBA00023015"/>
    </source>
</evidence>
<keyword evidence="2" id="KW-0238">DNA-binding</keyword>
<dbReference type="SUPFAM" id="SSF48008">
    <property type="entry name" value="GntR ligand-binding domain-like"/>
    <property type="match status" value="1"/>
</dbReference>
<dbReference type="Pfam" id="PF00392">
    <property type="entry name" value="GntR"/>
    <property type="match status" value="1"/>
</dbReference>
<reference evidence="6 7" key="1">
    <citation type="submission" date="2016-10" db="EMBL/GenBank/DDBJ databases">
        <title>Draft Genome sequence of Roseomonas sp. strain M3.</title>
        <authorList>
            <person name="Subhash Y."/>
            <person name="Lee S."/>
        </authorList>
    </citation>
    <scope>NUCLEOTIDE SEQUENCE [LARGE SCALE GENOMIC DNA]</scope>
    <source>
        <strain evidence="6 7">M3</strain>
    </source>
</reference>
<dbReference type="OrthoDB" id="9812290at2"/>
<dbReference type="SMART" id="SM00345">
    <property type="entry name" value="HTH_GNTR"/>
    <property type="match status" value="1"/>
</dbReference>
<dbReference type="Gene3D" id="1.10.10.10">
    <property type="entry name" value="Winged helix-like DNA-binding domain superfamily/Winged helix DNA-binding domain"/>
    <property type="match status" value="1"/>
</dbReference>
<evidence type="ECO:0000256" key="2">
    <source>
        <dbReference type="ARBA" id="ARBA00023125"/>
    </source>
</evidence>
<dbReference type="InterPro" id="IPR000524">
    <property type="entry name" value="Tscrpt_reg_HTH_GntR"/>
</dbReference>
<keyword evidence="7" id="KW-1185">Reference proteome</keyword>
<dbReference type="InterPro" id="IPR011711">
    <property type="entry name" value="GntR_C"/>
</dbReference>
<dbReference type="EMBL" id="MLCO01000225">
    <property type="protein sequence ID" value="ONG49518.1"/>
    <property type="molecule type" value="Genomic_DNA"/>
</dbReference>
<evidence type="ECO:0000313" key="7">
    <source>
        <dbReference type="Proteomes" id="UP000188879"/>
    </source>
</evidence>
<comment type="caution">
    <text evidence="6">The sequence shown here is derived from an EMBL/GenBank/DDBJ whole genome shotgun (WGS) entry which is preliminary data.</text>
</comment>
<evidence type="ECO:0000256" key="4">
    <source>
        <dbReference type="SAM" id="MobiDB-lite"/>
    </source>
</evidence>
<evidence type="ECO:0000259" key="5">
    <source>
        <dbReference type="PROSITE" id="PS50949"/>
    </source>
</evidence>
<dbReference type="GO" id="GO:0003700">
    <property type="term" value="F:DNA-binding transcription factor activity"/>
    <property type="evidence" value="ECO:0007669"/>
    <property type="project" value="InterPro"/>
</dbReference>
<keyword evidence="3" id="KW-0804">Transcription</keyword>
<dbReference type="Gene3D" id="1.20.120.530">
    <property type="entry name" value="GntR ligand-binding domain-like"/>
    <property type="match status" value="1"/>
</dbReference>
<gene>
    <name evidence="6" type="ORF">BKE38_20810</name>
</gene>
<dbReference type="PANTHER" id="PTHR43537:SF24">
    <property type="entry name" value="GLUCONATE OPERON TRANSCRIPTIONAL REPRESSOR"/>
    <property type="match status" value="1"/>
</dbReference>
<evidence type="ECO:0000313" key="6">
    <source>
        <dbReference type="EMBL" id="ONG49518.1"/>
    </source>
</evidence>
<dbReference type="GO" id="GO:0003677">
    <property type="term" value="F:DNA binding"/>
    <property type="evidence" value="ECO:0007669"/>
    <property type="project" value="UniProtKB-KW"/>
</dbReference>
<feature type="region of interest" description="Disordered" evidence="4">
    <location>
        <begin position="1"/>
        <end position="22"/>
    </location>
</feature>
<protein>
    <submittedName>
        <fullName evidence="6">GntR family transcriptional regulator</fullName>
    </submittedName>
</protein>
<organism evidence="6 7">
    <name type="scientific">Teichococcus deserti</name>
    <dbReference type="NCBI Taxonomy" id="1817963"/>
    <lineage>
        <taxon>Bacteria</taxon>
        <taxon>Pseudomonadati</taxon>
        <taxon>Pseudomonadota</taxon>
        <taxon>Alphaproteobacteria</taxon>
        <taxon>Acetobacterales</taxon>
        <taxon>Roseomonadaceae</taxon>
        <taxon>Roseomonas</taxon>
    </lineage>
</organism>
<feature type="domain" description="HTH gntR-type" evidence="5">
    <location>
        <begin position="23"/>
        <end position="90"/>
    </location>
</feature>
<keyword evidence="1" id="KW-0805">Transcription regulation</keyword>
<evidence type="ECO:0000256" key="3">
    <source>
        <dbReference type="ARBA" id="ARBA00023163"/>
    </source>
</evidence>
<dbReference type="PROSITE" id="PS50949">
    <property type="entry name" value="HTH_GNTR"/>
    <property type="match status" value="1"/>
</dbReference>
<dbReference type="RefSeq" id="WP_076959214.1">
    <property type="nucleotide sequence ID" value="NZ_MLCO01000225.1"/>
</dbReference>
<dbReference type="PANTHER" id="PTHR43537">
    <property type="entry name" value="TRANSCRIPTIONAL REGULATOR, GNTR FAMILY"/>
    <property type="match status" value="1"/>
</dbReference>
<dbReference type="Pfam" id="PF07729">
    <property type="entry name" value="FCD"/>
    <property type="match status" value="1"/>
</dbReference>
<proteinExistence type="predicted"/>
<accession>A0A1V2GYC6</accession>
<dbReference type="InterPro" id="IPR008920">
    <property type="entry name" value="TF_FadR/GntR_C"/>
</dbReference>
<dbReference type="InterPro" id="IPR036390">
    <property type="entry name" value="WH_DNA-bd_sf"/>
</dbReference>
<dbReference type="Proteomes" id="UP000188879">
    <property type="component" value="Unassembled WGS sequence"/>
</dbReference>
<sequence>MDSVAADKLEQDKGDQGLRVTPQPMRRQVEEGLRAAIIAGRFAPGQHLPDRLLCELFGASRSVVREAVRLLEAESLIVVLPNRGPFVAWLSSSEAAQIYEVRGVLEALAGEGFAIRATDAERAELRAVYERLAAAGEASDRAELLAIKRDFYAVLLRGCRNPMVARMLDQMLNRNSQLRATSLSEPGRLPHTVAEIRRVVQAIEHRDPEGAWEACRHHVKRAAAVAIRILREREERDGTPYGREA</sequence>
<dbReference type="SUPFAM" id="SSF46785">
    <property type="entry name" value="Winged helix' DNA-binding domain"/>
    <property type="match status" value="1"/>
</dbReference>
<dbReference type="SMART" id="SM00895">
    <property type="entry name" value="FCD"/>
    <property type="match status" value="1"/>
</dbReference>
<dbReference type="AlphaFoldDB" id="A0A1V2GYC6"/>
<dbReference type="CDD" id="cd07377">
    <property type="entry name" value="WHTH_GntR"/>
    <property type="match status" value="1"/>
</dbReference>
<feature type="compositionally biased region" description="Basic and acidic residues" evidence="4">
    <location>
        <begin position="1"/>
        <end position="16"/>
    </location>
</feature>
<dbReference type="InterPro" id="IPR036388">
    <property type="entry name" value="WH-like_DNA-bd_sf"/>
</dbReference>
<name>A0A1V2GYC6_9PROT</name>